<keyword evidence="6 10" id="KW-0560">Oxidoreductase</keyword>
<proteinExistence type="inferred from homology"/>
<comment type="caution">
    <text evidence="10">The sequence shown here is derived from an EMBL/GenBank/DDBJ whole genome shotgun (WGS) entry which is preliminary data.</text>
</comment>
<dbReference type="InterPro" id="IPR013785">
    <property type="entry name" value="Aldolase_TIM"/>
</dbReference>
<gene>
    <name evidence="10" type="ORF">ACFSCT_03855</name>
</gene>
<protein>
    <recommendedName>
        <fullName evidence="8">Propionate 3-nitronate monooxygenase</fullName>
    </recommendedName>
</protein>
<dbReference type="PROSITE" id="PS00912">
    <property type="entry name" value="DHODEHASE_2"/>
    <property type="match status" value="1"/>
</dbReference>
<dbReference type="Pfam" id="PF03060">
    <property type="entry name" value="NMO"/>
    <property type="match status" value="1"/>
</dbReference>
<keyword evidence="5" id="KW-0288">FMN</keyword>
<comment type="catalytic activity">
    <reaction evidence="9">
        <text>3 propionate 3-nitronate + 3 O2 + H2O = 3 3-oxopropanoate + 2 nitrate + nitrite + H2O2 + 3 H(+)</text>
        <dbReference type="Rhea" id="RHEA:57332"/>
        <dbReference type="ChEBI" id="CHEBI:15377"/>
        <dbReference type="ChEBI" id="CHEBI:15378"/>
        <dbReference type="ChEBI" id="CHEBI:15379"/>
        <dbReference type="ChEBI" id="CHEBI:16240"/>
        <dbReference type="ChEBI" id="CHEBI:16301"/>
        <dbReference type="ChEBI" id="CHEBI:17632"/>
        <dbReference type="ChEBI" id="CHEBI:33190"/>
        <dbReference type="ChEBI" id="CHEBI:136067"/>
    </reaction>
</comment>
<dbReference type="EMBL" id="JBHUEN010000010">
    <property type="protein sequence ID" value="MFD1880848.1"/>
    <property type="molecule type" value="Genomic_DNA"/>
</dbReference>
<evidence type="ECO:0000313" key="11">
    <source>
        <dbReference type="Proteomes" id="UP001597213"/>
    </source>
</evidence>
<dbReference type="InterPro" id="IPR004136">
    <property type="entry name" value="NMO"/>
</dbReference>
<dbReference type="Proteomes" id="UP001597213">
    <property type="component" value="Unassembled WGS sequence"/>
</dbReference>
<dbReference type="PANTHER" id="PTHR42747:SF3">
    <property type="entry name" value="NITRONATE MONOOXYGENASE-RELATED"/>
    <property type="match status" value="1"/>
</dbReference>
<dbReference type="GO" id="GO:0016491">
    <property type="term" value="F:oxidoreductase activity"/>
    <property type="evidence" value="ECO:0007669"/>
    <property type="project" value="UniProtKB-KW"/>
</dbReference>
<evidence type="ECO:0000256" key="7">
    <source>
        <dbReference type="ARBA" id="ARBA00023033"/>
    </source>
</evidence>
<sequence length="340" mass="35304">MGLAERLGLAVPLVQAPMAGVATPELAAAASNAGALGGLGLAAMSPAQAAEAMAATRALTDRPFGVNLFCHRPARRDPAREAAWLELMRPAFEAADAPVPTGMAEIYIPFPGNDEMQAVIEAANPAVVSFHFGLPQPDQLDRLRAMGAVLLGSATSLAEARAIRDAGLDGIVAQGWEAGGHRGMFDPDGPDERLSTRALLELLLPVGLPVIAAGGIMTAEDVRRMLDHGADLVQCGTAFLRCPESATQPSHKALMSTGRTVMTRSISGRPARSLENRLTALPSDLAPDYPLPYDPAKALMAAARKAGIAGYNADWAGTGAAQAVEEPAAQVVARLTEGLR</sequence>
<keyword evidence="7" id="KW-0503">Monooxygenase</keyword>
<evidence type="ECO:0000256" key="4">
    <source>
        <dbReference type="ARBA" id="ARBA00022630"/>
    </source>
</evidence>
<comment type="cofactor">
    <cofactor evidence="1">
        <name>FMN</name>
        <dbReference type="ChEBI" id="CHEBI:58210"/>
    </cofactor>
</comment>
<evidence type="ECO:0000256" key="6">
    <source>
        <dbReference type="ARBA" id="ARBA00023002"/>
    </source>
</evidence>
<dbReference type="InterPro" id="IPR001295">
    <property type="entry name" value="Dihydroorotate_DH_CS"/>
</dbReference>
<evidence type="ECO:0000313" key="10">
    <source>
        <dbReference type="EMBL" id="MFD1880848.1"/>
    </source>
</evidence>
<evidence type="ECO:0000256" key="9">
    <source>
        <dbReference type="ARBA" id="ARBA00049401"/>
    </source>
</evidence>
<keyword evidence="4" id="KW-0285">Flavoprotein</keyword>
<evidence type="ECO:0000256" key="8">
    <source>
        <dbReference type="ARBA" id="ARBA00031155"/>
    </source>
</evidence>
<accession>A0ABW4R5A4</accession>
<evidence type="ECO:0000256" key="3">
    <source>
        <dbReference type="ARBA" id="ARBA00022575"/>
    </source>
</evidence>
<keyword evidence="3" id="KW-0216">Detoxification</keyword>
<dbReference type="Gene3D" id="3.20.20.70">
    <property type="entry name" value="Aldolase class I"/>
    <property type="match status" value="1"/>
</dbReference>
<evidence type="ECO:0000256" key="2">
    <source>
        <dbReference type="ARBA" id="ARBA00009881"/>
    </source>
</evidence>
<name>A0ABW4R5A4_9RHOB</name>
<organism evidence="10 11">
    <name type="scientific">Paracoccus pacificus</name>
    <dbReference type="NCBI Taxonomy" id="1463598"/>
    <lineage>
        <taxon>Bacteria</taxon>
        <taxon>Pseudomonadati</taxon>
        <taxon>Pseudomonadota</taxon>
        <taxon>Alphaproteobacteria</taxon>
        <taxon>Rhodobacterales</taxon>
        <taxon>Paracoccaceae</taxon>
        <taxon>Paracoccus</taxon>
    </lineage>
</organism>
<evidence type="ECO:0000256" key="5">
    <source>
        <dbReference type="ARBA" id="ARBA00022643"/>
    </source>
</evidence>
<evidence type="ECO:0000256" key="1">
    <source>
        <dbReference type="ARBA" id="ARBA00001917"/>
    </source>
</evidence>
<keyword evidence="11" id="KW-1185">Reference proteome</keyword>
<dbReference type="CDD" id="cd04730">
    <property type="entry name" value="NPD_like"/>
    <property type="match status" value="1"/>
</dbReference>
<comment type="similarity">
    <text evidence="2">Belongs to the nitronate monooxygenase family. NMO class I subfamily.</text>
</comment>
<dbReference type="SUPFAM" id="SSF51412">
    <property type="entry name" value="Inosine monophosphate dehydrogenase (IMPDH)"/>
    <property type="match status" value="1"/>
</dbReference>
<dbReference type="RefSeq" id="WP_379140230.1">
    <property type="nucleotide sequence ID" value="NZ_JBHUEN010000010.1"/>
</dbReference>
<dbReference type="PANTHER" id="PTHR42747">
    <property type="entry name" value="NITRONATE MONOOXYGENASE-RELATED"/>
    <property type="match status" value="1"/>
</dbReference>
<reference evidence="11" key="1">
    <citation type="journal article" date="2019" name="Int. J. Syst. Evol. Microbiol.">
        <title>The Global Catalogue of Microorganisms (GCM) 10K type strain sequencing project: providing services to taxonomists for standard genome sequencing and annotation.</title>
        <authorList>
            <consortium name="The Broad Institute Genomics Platform"/>
            <consortium name="The Broad Institute Genome Sequencing Center for Infectious Disease"/>
            <person name="Wu L."/>
            <person name="Ma J."/>
        </authorList>
    </citation>
    <scope>NUCLEOTIDE SEQUENCE [LARGE SCALE GENOMIC DNA]</scope>
    <source>
        <strain evidence="11">CCUG 56029</strain>
    </source>
</reference>